<accession>A0A9D9DIS8</accession>
<reference evidence="1" key="2">
    <citation type="journal article" date="2021" name="PeerJ">
        <title>Extensive microbial diversity within the chicken gut microbiome revealed by metagenomics and culture.</title>
        <authorList>
            <person name="Gilroy R."/>
            <person name="Ravi A."/>
            <person name="Getino M."/>
            <person name="Pursley I."/>
            <person name="Horton D.L."/>
            <person name="Alikhan N.F."/>
            <person name="Baker D."/>
            <person name="Gharbi K."/>
            <person name="Hall N."/>
            <person name="Watson M."/>
            <person name="Adriaenssens E.M."/>
            <person name="Foster-Nyarko E."/>
            <person name="Jarju S."/>
            <person name="Secka A."/>
            <person name="Antonio M."/>
            <person name="Oren A."/>
            <person name="Chaudhuri R.R."/>
            <person name="La Ragione R."/>
            <person name="Hildebrand F."/>
            <person name="Pallen M.J."/>
        </authorList>
    </citation>
    <scope>NUCLEOTIDE SEQUENCE</scope>
    <source>
        <strain evidence="1">11159</strain>
    </source>
</reference>
<protein>
    <submittedName>
        <fullName evidence="1">Uncharacterized protein</fullName>
    </submittedName>
</protein>
<dbReference type="AlphaFoldDB" id="A0A9D9DIS8"/>
<dbReference type="Proteomes" id="UP000823613">
    <property type="component" value="Unassembled WGS sequence"/>
</dbReference>
<dbReference type="EMBL" id="JADIMY010000067">
    <property type="protein sequence ID" value="MBO8427543.1"/>
    <property type="molecule type" value="Genomic_DNA"/>
</dbReference>
<evidence type="ECO:0000313" key="1">
    <source>
        <dbReference type="EMBL" id="MBO8427543.1"/>
    </source>
</evidence>
<organism evidence="1 2">
    <name type="scientific">Candidatus Onthovivens merdipullorum</name>
    <dbReference type="NCBI Taxonomy" id="2840889"/>
    <lineage>
        <taxon>Bacteria</taxon>
        <taxon>Bacillati</taxon>
        <taxon>Bacillota</taxon>
        <taxon>Bacilli</taxon>
        <taxon>Bacillales</taxon>
        <taxon>Candidatus Onthovivens</taxon>
    </lineage>
</organism>
<gene>
    <name evidence="1" type="ORF">IAC58_03195</name>
</gene>
<reference evidence="1" key="1">
    <citation type="submission" date="2020-10" db="EMBL/GenBank/DDBJ databases">
        <authorList>
            <person name="Gilroy R."/>
        </authorList>
    </citation>
    <scope>NUCLEOTIDE SEQUENCE</scope>
    <source>
        <strain evidence="1">11159</strain>
    </source>
</reference>
<comment type="caution">
    <text evidence="1">The sequence shown here is derived from an EMBL/GenBank/DDBJ whole genome shotgun (WGS) entry which is preliminary data.</text>
</comment>
<proteinExistence type="predicted"/>
<name>A0A9D9DIS8_9BACL</name>
<sequence>MKKVSKKFGQYVVEMRKFKETMGHDDSLPFNAELWVGNTHIANCYNDGWGGETVVAPVNCELFDKVAKEVCATKGALCKEEWSYTMPILADELSWQCEVAKTIEKSQRNGLVFLKEDGNLTIVPFNSGKRKNIPISEMLLSQSGQELIKKTIEKYEKMGLKLVSTNIRYSKVLI</sequence>
<evidence type="ECO:0000313" key="2">
    <source>
        <dbReference type="Proteomes" id="UP000823613"/>
    </source>
</evidence>